<dbReference type="RefSeq" id="WP_337971473.1">
    <property type="nucleotide sequence ID" value="NZ_CP065219.1"/>
</dbReference>
<reference evidence="1 2" key="1">
    <citation type="submission" date="2020-11" db="EMBL/GenBank/DDBJ databases">
        <title>Complete and Circularized Genome Assembly of a human isolate of Vibrio navarrensis biotype pommerensis with MiSeq and MinION Sequence Data.</title>
        <authorList>
            <person name="Schwartz K."/>
            <person name="Borowiak M."/>
            <person name="Deneke C."/>
            <person name="Balau V."/>
            <person name="Metelmann C."/>
            <person name="Strauch E."/>
        </authorList>
    </citation>
    <scope>NUCLEOTIDE SEQUENCE [LARGE SCALE GENOMIC DNA]</scope>
    <source>
        <strain evidence="1 2">20-VB00237</strain>
        <plasmid evidence="1 2">pVN20-VB00237</plasmid>
    </source>
</reference>
<evidence type="ECO:0000313" key="1">
    <source>
        <dbReference type="EMBL" id="QPL56525.1"/>
    </source>
</evidence>
<dbReference type="InterPro" id="IPR053735">
    <property type="entry name" value="Type_III_TA_endoRNase"/>
</dbReference>
<proteinExistence type="predicted"/>
<dbReference type="AlphaFoldDB" id="A0AAJ4IH59"/>
<geneLocation type="plasmid" evidence="1 2">
    <name>pVN20-VB00237</name>
</geneLocation>
<dbReference type="Pfam" id="PF13958">
    <property type="entry name" value="ToxN_toxin"/>
    <property type="match status" value="1"/>
</dbReference>
<dbReference type="EMBL" id="CP065219">
    <property type="protein sequence ID" value="QPL56525.1"/>
    <property type="molecule type" value="Genomic_DNA"/>
</dbReference>
<dbReference type="Proteomes" id="UP000594435">
    <property type="component" value="Plasmid pVN20-VB00237"/>
</dbReference>
<evidence type="ECO:0000313" key="2">
    <source>
        <dbReference type="Proteomes" id="UP000594435"/>
    </source>
</evidence>
<protein>
    <submittedName>
        <fullName evidence="1">Type III toxin-antitoxin system ToxN/AbiQ family toxin</fullName>
    </submittedName>
</protein>
<gene>
    <name evidence="1" type="ORF">I3X05_23805</name>
</gene>
<accession>A0AAJ4IH59</accession>
<dbReference type="Gene3D" id="3.10.129.130">
    <property type="match status" value="1"/>
</dbReference>
<dbReference type="GO" id="GO:0003723">
    <property type="term" value="F:RNA binding"/>
    <property type="evidence" value="ECO:0007669"/>
    <property type="project" value="InterPro"/>
</dbReference>
<dbReference type="InterPro" id="IPR025911">
    <property type="entry name" value="ToxN/AbiQ_toxin"/>
</dbReference>
<organism evidence="1 2">
    <name type="scientific">Vibrio navarrensis</name>
    <dbReference type="NCBI Taxonomy" id="29495"/>
    <lineage>
        <taxon>Bacteria</taxon>
        <taxon>Pseudomonadati</taxon>
        <taxon>Pseudomonadota</taxon>
        <taxon>Gammaproteobacteria</taxon>
        <taxon>Vibrionales</taxon>
        <taxon>Vibrionaceae</taxon>
        <taxon>Vibrio</taxon>
    </lineage>
</organism>
<name>A0AAJ4IH59_9VIBR</name>
<keyword evidence="1" id="KW-0614">Plasmid</keyword>
<dbReference type="GO" id="GO:0004521">
    <property type="term" value="F:RNA endonuclease activity"/>
    <property type="evidence" value="ECO:0007669"/>
    <property type="project" value="InterPro"/>
</dbReference>
<sequence length="180" mass="20549">MKFYTVTDDYIQHLKKIDNHVPDNYSETRAYVGIVLQVNGVKYLAPLTSYKEKQDKIKNSTPTIFKLHEEGNPDNKLGMIQLNNMIPVTDSVISELDVDAQDEPYKQMLQRQIKFIKKNSEKITSRAEKLRKLVVENQHVHFSKVSCKFKELEDALSSYSAPTPQAASTDQLAALAAKFK</sequence>